<keyword evidence="1" id="KW-0472">Membrane</keyword>
<reference evidence="2 3" key="1">
    <citation type="submission" date="2018-07" db="EMBL/GenBank/DDBJ databases">
        <authorList>
            <consortium name="Pathogen Informatics"/>
        </authorList>
    </citation>
    <scope>NUCLEOTIDE SEQUENCE [LARGE SCALE GENOMIC DNA]</scope>
    <source>
        <strain evidence="2 3">4300STDY6636950</strain>
    </source>
</reference>
<protein>
    <submittedName>
        <fullName evidence="2">Amino acid permease</fullName>
    </submittedName>
</protein>
<proteinExistence type="predicted"/>
<comment type="caution">
    <text evidence="2">The sequence shown here is derived from an EMBL/GenBank/DDBJ whole genome shotgun (WGS) entry which is preliminary data.</text>
</comment>
<evidence type="ECO:0000313" key="2">
    <source>
        <dbReference type="EMBL" id="SSF30662.1"/>
    </source>
</evidence>
<gene>
    <name evidence="2" type="primary">yjeM</name>
    <name evidence="2" type="ORF">SAMEA23995918_00795</name>
</gene>
<dbReference type="AlphaFoldDB" id="A0ABD7MY63"/>
<organism evidence="2 3">
    <name type="scientific">Klebsiella quasipneumoniae</name>
    <dbReference type="NCBI Taxonomy" id="1463165"/>
    <lineage>
        <taxon>Bacteria</taxon>
        <taxon>Pseudomonadati</taxon>
        <taxon>Pseudomonadota</taxon>
        <taxon>Gammaproteobacteria</taxon>
        <taxon>Enterobacterales</taxon>
        <taxon>Enterobacteriaceae</taxon>
        <taxon>Klebsiella/Raoultella group</taxon>
        <taxon>Klebsiella</taxon>
        <taxon>Klebsiella pneumoniae complex</taxon>
    </lineage>
</organism>
<dbReference type="Proteomes" id="UP000252079">
    <property type="component" value="Unassembled WGS sequence"/>
</dbReference>
<dbReference type="EMBL" id="UFBM01000004">
    <property type="protein sequence ID" value="SSF30662.1"/>
    <property type="molecule type" value="Genomic_DNA"/>
</dbReference>
<evidence type="ECO:0000256" key="1">
    <source>
        <dbReference type="SAM" id="Phobius"/>
    </source>
</evidence>
<accession>A0ABD7MY63</accession>
<evidence type="ECO:0000313" key="3">
    <source>
        <dbReference type="Proteomes" id="UP000252079"/>
    </source>
</evidence>
<sequence>MATGVVLLMVTFANIFTIIQPVIDSGDWSSTLWMVGGPLFFSLLAWGIYESYRRRLASGALVMES</sequence>
<keyword evidence="1" id="KW-1133">Transmembrane helix</keyword>
<feature type="transmembrane region" description="Helical" evidence="1">
    <location>
        <begin position="31"/>
        <end position="49"/>
    </location>
</feature>
<keyword evidence="1" id="KW-0812">Transmembrane</keyword>
<name>A0ABD7MY63_9ENTR</name>